<dbReference type="PANTHER" id="PTHR43546:SF9">
    <property type="entry name" value="L-ASCORBATE-6-PHOSPHATE LACTONASE ULAG-RELATED"/>
    <property type="match status" value="1"/>
</dbReference>
<dbReference type="SMART" id="SM00849">
    <property type="entry name" value="Lactamase_B"/>
    <property type="match status" value="1"/>
</dbReference>
<dbReference type="InterPro" id="IPR050114">
    <property type="entry name" value="UPF0173_UPF0282_UlaG_hydrolase"/>
</dbReference>
<organism evidence="3 4">
    <name type="scientific">Catenulispora pinistramenti</name>
    <dbReference type="NCBI Taxonomy" id="2705254"/>
    <lineage>
        <taxon>Bacteria</taxon>
        <taxon>Bacillati</taxon>
        <taxon>Actinomycetota</taxon>
        <taxon>Actinomycetes</taxon>
        <taxon>Catenulisporales</taxon>
        <taxon>Catenulisporaceae</taxon>
        <taxon>Catenulispora</taxon>
    </lineage>
</organism>
<feature type="domain" description="Metallo-beta-lactamase" evidence="2">
    <location>
        <begin position="10"/>
        <end position="201"/>
    </location>
</feature>
<dbReference type="Gene3D" id="3.60.15.10">
    <property type="entry name" value="Ribonuclease Z/Hydroxyacylglutathione hydrolase-like"/>
    <property type="match status" value="1"/>
</dbReference>
<comment type="caution">
    <text evidence="3">The sequence shown here is derived from an EMBL/GenBank/DDBJ whole genome shotgun (WGS) entry which is preliminary data.</text>
</comment>
<dbReference type="PANTHER" id="PTHR43546">
    <property type="entry name" value="UPF0173 METAL-DEPENDENT HYDROLASE MJ1163-RELATED"/>
    <property type="match status" value="1"/>
</dbReference>
<gene>
    <name evidence="3" type="ORF">KGQ19_13900</name>
</gene>
<proteinExistence type="predicted"/>
<protein>
    <submittedName>
        <fullName evidence="3">MBL fold metallo-hydrolase</fullName>
    </submittedName>
</protein>
<dbReference type="EMBL" id="JAAFYZ010000038">
    <property type="protein sequence ID" value="MBS2547958.1"/>
    <property type="molecule type" value="Genomic_DNA"/>
</dbReference>
<dbReference type="Proteomes" id="UP000730482">
    <property type="component" value="Unassembled WGS sequence"/>
</dbReference>
<dbReference type="InterPro" id="IPR036866">
    <property type="entry name" value="RibonucZ/Hydroxyglut_hydro"/>
</dbReference>
<evidence type="ECO:0000256" key="1">
    <source>
        <dbReference type="ARBA" id="ARBA00022801"/>
    </source>
</evidence>
<dbReference type="SUPFAM" id="SSF56281">
    <property type="entry name" value="Metallo-hydrolase/oxidoreductase"/>
    <property type="match status" value="1"/>
</dbReference>
<evidence type="ECO:0000313" key="4">
    <source>
        <dbReference type="Proteomes" id="UP000730482"/>
    </source>
</evidence>
<sequence>MAKTAVTRITHSCHLIEIGGRTFLTDPWFSTRPGYYQGEPIAVAIPDLPRLDGVLISHEHYDHCDLDAFAAYRDRSVPLFVAETVVGTARGHGFTNVTALAPWEQAEVGGVTITAAPGKHGVYEVTFVLRAGSDAVYFAGDTMFIPELAEIPKRLGHISLALLPTNGLHIRPADNMQVVMNADEAAELTAILKPELAVPHHYAFTKGFLGDRLITHSDKNPLHFQDASRTLAPETSVRIVEPGIRIEL</sequence>
<reference evidence="3 4" key="1">
    <citation type="submission" date="2020-02" db="EMBL/GenBank/DDBJ databases">
        <title>Acidophilic actinobacteria isolated from forest soil.</title>
        <authorList>
            <person name="Golinska P."/>
        </authorList>
    </citation>
    <scope>NUCLEOTIDE SEQUENCE [LARGE SCALE GENOMIC DNA]</scope>
    <source>
        <strain evidence="3 4">NL8</strain>
    </source>
</reference>
<keyword evidence="1" id="KW-0378">Hydrolase</keyword>
<dbReference type="InterPro" id="IPR001279">
    <property type="entry name" value="Metallo-B-lactamas"/>
</dbReference>
<keyword evidence="4" id="KW-1185">Reference proteome</keyword>
<dbReference type="Pfam" id="PF12706">
    <property type="entry name" value="Lactamase_B_2"/>
    <property type="match status" value="1"/>
</dbReference>
<name>A0ABS5KPH4_9ACTN</name>
<evidence type="ECO:0000259" key="2">
    <source>
        <dbReference type="SMART" id="SM00849"/>
    </source>
</evidence>
<evidence type="ECO:0000313" key="3">
    <source>
        <dbReference type="EMBL" id="MBS2547958.1"/>
    </source>
</evidence>
<accession>A0ABS5KPH4</accession>
<dbReference type="RefSeq" id="WP_212009537.1">
    <property type="nucleotide sequence ID" value="NZ_JAAFYZ010000038.1"/>
</dbReference>